<evidence type="ECO:0000313" key="5">
    <source>
        <dbReference type="Proteomes" id="UP000003704"/>
    </source>
</evidence>
<dbReference type="GO" id="GO:0006352">
    <property type="term" value="P:DNA-templated transcription initiation"/>
    <property type="evidence" value="ECO:0007669"/>
    <property type="project" value="InterPro"/>
</dbReference>
<dbReference type="Pfam" id="PF08281">
    <property type="entry name" value="Sigma70_r4_2"/>
    <property type="match status" value="1"/>
</dbReference>
<dbReference type="Proteomes" id="UP000003704">
    <property type="component" value="Unassembled WGS sequence"/>
</dbReference>
<dbReference type="SUPFAM" id="SSF88659">
    <property type="entry name" value="Sigma3 and sigma4 domains of RNA polymerase sigma factors"/>
    <property type="match status" value="1"/>
</dbReference>
<dbReference type="GO" id="GO:0016987">
    <property type="term" value="F:sigma factor activity"/>
    <property type="evidence" value="ECO:0007669"/>
    <property type="project" value="InterPro"/>
</dbReference>
<feature type="domain" description="RNA polymerase sigma-70 region 2" evidence="2">
    <location>
        <begin position="12"/>
        <end position="73"/>
    </location>
</feature>
<dbReference type="SUPFAM" id="SSF54427">
    <property type="entry name" value="NTF2-like"/>
    <property type="match status" value="1"/>
</dbReference>
<gene>
    <name evidence="4" type="ORF">WQQ_08690</name>
</gene>
<dbReference type="InterPro" id="IPR013325">
    <property type="entry name" value="RNA_pol_sigma_r2"/>
</dbReference>
<evidence type="ECO:0000256" key="1">
    <source>
        <dbReference type="ARBA" id="ARBA00011344"/>
    </source>
</evidence>
<dbReference type="STRING" id="1172194.WQQ_08690"/>
<proteinExistence type="predicted"/>
<evidence type="ECO:0000259" key="3">
    <source>
        <dbReference type="Pfam" id="PF08281"/>
    </source>
</evidence>
<dbReference type="InterPro" id="IPR036388">
    <property type="entry name" value="WH-like_DNA-bd_sf"/>
</dbReference>
<dbReference type="InterPro" id="IPR014284">
    <property type="entry name" value="RNA_pol_sigma-70_dom"/>
</dbReference>
<dbReference type="EMBL" id="AKGD01000001">
    <property type="protein sequence ID" value="EIT70732.1"/>
    <property type="molecule type" value="Genomic_DNA"/>
</dbReference>
<comment type="caution">
    <text evidence="4">The sequence shown here is derived from an EMBL/GenBank/DDBJ whole genome shotgun (WGS) entry which is preliminary data.</text>
</comment>
<organism evidence="4 5">
    <name type="scientific">Hydrocarboniphaga effusa AP103</name>
    <dbReference type="NCBI Taxonomy" id="1172194"/>
    <lineage>
        <taxon>Bacteria</taxon>
        <taxon>Pseudomonadati</taxon>
        <taxon>Pseudomonadota</taxon>
        <taxon>Gammaproteobacteria</taxon>
        <taxon>Nevskiales</taxon>
        <taxon>Nevskiaceae</taxon>
        <taxon>Hydrocarboniphaga</taxon>
    </lineage>
</organism>
<accession>I7ZG89</accession>
<dbReference type="Pfam" id="PF04542">
    <property type="entry name" value="Sigma70_r2"/>
    <property type="match status" value="1"/>
</dbReference>
<dbReference type="SUPFAM" id="SSF88946">
    <property type="entry name" value="Sigma2 domain of RNA polymerase sigma factors"/>
    <property type="match status" value="1"/>
</dbReference>
<dbReference type="Gene3D" id="1.10.1740.10">
    <property type="match status" value="1"/>
</dbReference>
<reference evidence="4 5" key="1">
    <citation type="journal article" date="2012" name="J. Bacteriol.">
        <title>Genome Sequence of n-Alkane-Degrading Hydrocarboniphaga effusa Strain AP103T (ATCC BAA-332T).</title>
        <authorList>
            <person name="Chang H.K."/>
            <person name="Zylstra G.J."/>
            <person name="Chae J.C."/>
        </authorList>
    </citation>
    <scope>NUCLEOTIDE SEQUENCE [LARGE SCALE GENOMIC DNA]</scope>
    <source>
        <strain evidence="4 5">AP103</strain>
    </source>
</reference>
<dbReference type="NCBIfam" id="NF007214">
    <property type="entry name" value="PRK09636.1"/>
    <property type="match status" value="1"/>
</dbReference>
<name>I7ZG89_9GAMM</name>
<dbReference type="NCBIfam" id="TIGR02937">
    <property type="entry name" value="sigma70-ECF"/>
    <property type="match status" value="1"/>
</dbReference>
<keyword evidence="5" id="KW-1185">Reference proteome</keyword>
<evidence type="ECO:0000259" key="2">
    <source>
        <dbReference type="Pfam" id="PF04542"/>
    </source>
</evidence>
<dbReference type="InterPro" id="IPR007627">
    <property type="entry name" value="RNA_pol_sigma70_r2"/>
</dbReference>
<comment type="subunit">
    <text evidence="1">Interacts transiently with the RNA polymerase catalytic core formed by RpoA, RpoB, RpoC and RpoZ (2 alpha, 1 beta, 1 beta' and 1 omega subunit) to form the RNA polymerase holoenzyme that can initiate transcription.</text>
</comment>
<dbReference type="GO" id="GO:0003677">
    <property type="term" value="F:DNA binding"/>
    <property type="evidence" value="ECO:0007669"/>
    <property type="project" value="InterPro"/>
</dbReference>
<sequence length="296" mass="32688">MPTSDQRTAEFESQRKRLVHLGYRMLGSIGEAEDVVQDAWLRWSEVTDCVDSPAAYLTRVVTRLCLDQLKSARVRRETYLGTWLPEPLISAADEVEETSDEVTFTLMLAMERLSPLERAAFLLHDIFDVALAEIAVALDRQPAAVRQLASRARKHLRESGPRYRIEAAEAERIADAFFFAARDGDVTRLSEILAHDVEIQADGGGKVIAFPVVIRGLHRALRLFASQSRKNGARPTLLRSALIDGLPGCISVDGNGVLQTMILGMRGAKIGTIYIVRNPEKLSHVSAASLKGQSAR</sequence>
<dbReference type="AlphaFoldDB" id="I7ZG89"/>
<evidence type="ECO:0000313" key="4">
    <source>
        <dbReference type="EMBL" id="EIT70732.1"/>
    </source>
</evidence>
<feature type="domain" description="RNA polymerase sigma factor 70 region 4 type 2" evidence="3">
    <location>
        <begin position="106"/>
        <end position="156"/>
    </location>
</feature>
<dbReference type="InterPro" id="IPR013324">
    <property type="entry name" value="RNA_pol_sigma_r3/r4-like"/>
</dbReference>
<dbReference type="PANTHER" id="PTHR30173">
    <property type="entry name" value="SIGMA 19 FACTOR"/>
    <property type="match status" value="1"/>
</dbReference>
<dbReference type="PANTHER" id="PTHR30173:SF43">
    <property type="entry name" value="ECF RNA POLYMERASE SIGMA FACTOR SIGI-RELATED"/>
    <property type="match status" value="1"/>
</dbReference>
<protein>
    <submittedName>
        <fullName evidence="4">RNA polymerase sigma factor</fullName>
    </submittedName>
</protein>
<dbReference type="OrthoDB" id="3211555at2"/>
<dbReference type="InterPro" id="IPR013249">
    <property type="entry name" value="RNA_pol_sigma70_r4_t2"/>
</dbReference>
<dbReference type="RefSeq" id="WP_007183825.1">
    <property type="nucleotide sequence ID" value="NZ_AKGD01000001.1"/>
</dbReference>
<dbReference type="InterPro" id="IPR052704">
    <property type="entry name" value="ECF_Sigma-70_Domain"/>
</dbReference>
<dbReference type="InterPro" id="IPR032710">
    <property type="entry name" value="NTF2-like_dom_sf"/>
</dbReference>
<dbReference type="Gene3D" id="1.10.10.10">
    <property type="entry name" value="Winged helix-like DNA-binding domain superfamily/Winged helix DNA-binding domain"/>
    <property type="match status" value="1"/>
</dbReference>